<dbReference type="Pfam" id="PF02358">
    <property type="entry name" value="Trehalose_PPase"/>
    <property type="match status" value="1"/>
</dbReference>
<comment type="function">
    <text evidence="4">Removes the phosphate from trehalose 6-phosphate to produce free trehalose.</text>
</comment>
<accession>A0A2N5ZDL8</accession>
<dbReference type="InterPro" id="IPR023214">
    <property type="entry name" value="HAD_sf"/>
</dbReference>
<protein>
    <recommendedName>
        <fullName evidence="4">Trehalose 6-phosphate phosphatase</fullName>
        <ecNumber evidence="4">3.1.3.12</ecNumber>
    </recommendedName>
</protein>
<organism evidence="5 6">
    <name type="scientific">Muiribacterium halophilum</name>
    <dbReference type="NCBI Taxonomy" id="2053465"/>
    <lineage>
        <taxon>Bacteria</taxon>
        <taxon>Candidatus Muiribacteriota</taxon>
        <taxon>Candidatus Muiribacteriia</taxon>
        <taxon>Candidatus Muiribacteriales</taxon>
        <taxon>Candidatus Muiribacteriaceae</taxon>
        <taxon>Candidatus Muiribacterium</taxon>
    </lineage>
</organism>
<gene>
    <name evidence="5" type="primary">otsB</name>
    <name evidence="5" type="ORF">C0601_09565</name>
</gene>
<dbReference type="NCBIfam" id="TIGR00685">
    <property type="entry name" value="T6PP"/>
    <property type="match status" value="1"/>
</dbReference>
<dbReference type="PANTHER" id="PTHR43768:SF3">
    <property type="entry name" value="TREHALOSE 6-PHOSPHATE PHOSPHATASE"/>
    <property type="match status" value="1"/>
</dbReference>
<dbReference type="InterPro" id="IPR003337">
    <property type="entry name" value="Trehalose_PPase"/>
</dbReference>
<dbReference type="EMBL" id="PKTG01000107">
    <property type="protein sequence ID" value="PLX16714.1"/>
    <property type="molecule type" value="Genomic_DNA"/>
</dbReference>
<dbReference type="GO" id="GO:0004805">
    <property type="term" value="F:trehalose-phosphatase activity"/>
    <property type="evidence" value="ECO:0007669"/>
    <property type="project" value="UniProtKB-EC"/>
</dbReference>
<evidence type="ECO:0000313" key="5">
    <source>
        <dbReference type="EMBL" id="PLX16714.1"/>
    </source>
</evidence>
<comment type="pathway">
    <text evidence="1 4">Glycan biosynthesis; trehalose biosynthesis.</text>
</comment>
<evidence type="ECO:0000313" key="6">
    <source>
        <dbReference type="Proteomes" id="UP000234857"/>
    </source>
</evidence>
<dbReference type="SUPFAM" id="SSF56784">
    <property type="entry name" value="HAD-like"/>
    <property type="match status" value="1"/>
</dbReference>
<evidence type="ECO:0000256" key="1">
    <source>
        <dbReference type="ARBA" id="ARBA00005199"/>
    </source>
</evidence>
<dbReference type="GO" id="GO:0005992">
    <property type="term" value="P:trehalose biosynthetic process"/>
    <property type="evidence" value="ECO:0007669"/>
    <property type="project" value="UniProtKB-UniPathway"/>
</dbReference>
<name>A0A2N5ZDL8_MUIH1</name>
<dbReference type="InterPro" id="IPR006379">
    <property type="entry name" value="HAD-SF_hydro_IIB"/>
</dbReference>
<dbReference type="Proteomes" id="UP000234857">
    <property type="component" value="Unassembled WGS sequence"/>
</dbReference>
<dbReference type="PANTHER" id="PTHR43768">
    <property type="entry name" value="TREHALOSE 6-PHOSPHATE PHOSPHATASE"/>
    <property type="match status" value="1"/>
</dbReference>
<keyword evidence="4" id="KW-0460">Magnesium</keyword>
<comment type="caution">
    <text evidence="5">The sequence shown here is derived from an EMBL/GenBank/DDBJ whole genome shotgun (WGS) entry which is preliminary data.</text>
</comment>
<keyword evidence="4" id="KW-0479">Metal-binding</keyword>
<evidence type="ECO:0000256" key="2">
    <source>
        <dbReference type="ARBA" id="ARBA00008770"/>
    </source>
</evidence>
<reference evidence="5 6" key="1">
    <citation type="submission" date="2017-11" db="EMBL/GenBank/DDBJ databases">
        <title>Genome-resolved metagenomics identifies genetic mobility, metabolic interactions, and unexpected diversity in perchlorate-reducing communities.</title>
        <authorList>
            <person name="Barnum T.P."/>
            <person name="Figueroa I.A."/>
            <person name="Carlstrom C.I."/>
            <person name="Lucas L.N."/>
            <person name="Engelbrektson A.L."/>
            <person name="Coates J.D."/>
        </authorList>
    </citation>
    <scope>NUCLEOTIDE SEQUENCE [LARGE SCALE GENOMIC DNA]</scope>
    <source>
        <strain evidence="5">BM706</strain>
    </source>
</reference>
<evidence type="ECO:0000256" key="4">
    <source>
        <dbReference type="RuleBase" id="RU361117"/>
    </source>
</evidence>
<dbReference type="InterPro" id="IPR044651">
    <property type="entry name" value="OTSB-like"/>
</dbReference>
<comment type="similarity">
    <text evidence="2 4">Belongs to the trehalose phosphatase family.</text>
</comment>
<comment type="catalytic activity">
    <reaction evidence="4">
        <text>alpha,alpha-trehalose 6-phosphate + H2O = alpha,alpha-trehalose + phosphate</text>
        <dbReference type="Rhea" id="RHEA:23420"/>
        <dbReference type="ChEBI" id="CHEBI:15377"/>
        <dbReference type="ChEBI" id="CHEBI:16551"/>
        <dbReference type="ChEBI" id="CHEBI:43474"/>
        <dbReference type="ChEBI" id="CHEBI:58429"/>
        <dbReference type="EC" id="3.1.3.12"/>
    </reaction>
</comment>
<comment type="cofactor">
    <cofactor evidence="4">
        <name>Mg(2+)</name>
        <dbReference type="ChEBI" id="CHEBI:18420"/>
    </cofactor>
</comment>
<dbReference type="EC" id="3.1.3.12" evidence="4"/>
<dbReference type="NCBIfam" id="TIGR01484">
    <property type="entry name" value="HAD-SF-IIB"/>
    <property type="match status" value="1"/>
</dbReference>
<proteinExistence type="inferred from homology"/>
<keyword evidence="3 4" id="KW-0378">Hydrolase</keyword>
<dbReference type="GO" id="GO:0046872">
    <property type="term" value="F:metal ion binding"/>
    <property type="evidence" value="ECO:0007669"/>
    <property type="project" value="UniProtKB-KW"/>
</dbReference>
<sequence>MFFFCDEEQIKNNILRSKEKQKVYFFDYDGTLSPFVKERHKAFMYKELIPFLNKLIRKNQGKVFIITGRSIDSILPLLDDIYPIPEIWGSHGNERYIDGKLERLTTSNEDVLKKLYSFIMEKGLENHCERKVISVTLHKRGLTKSDIQYIDSVKDIIKRRFPEIDVNNFDGGYEFLIDNKNKGDAVREILDSFKEDVFPVYFGDDLTDEDAFKEIRDKGLGVLVRKDKRETNAHVWVTPPHGIVEMFKEVLCPKEDL</sequence>
<dbReference type="UniPathway" id="UPA00299"/>
<dbReference type="InterPro" id="IPR036412">
    <property type="entry name" value="HAD-like_sf"/>
</dbReference>
<evidence type="ECO:0000256" key="3">
    <source>
        <dbReference type="ARBA" id="ARBA00022801"/>
    </source>
</evidence>
<dbReference type="Gene3D" id="3.40.50.1000">
    <property type="entry name" value="HAD superfamily/HAD-like"/>
    <property type="match status" value="2"/>
</dbReference>
<dbReference type="AlphaFoldDB" id="A0A2N5ZDL8"/>